<keyword evidence="1" id="KW-0560">Oxidoreductase</keyword>
<keyword evidence="4" id="KW-1185">Reference proteome</keyword>
<dbReference type="SUPFAM" id="SSF53323">
    <property type="entry name" value="Pyruvate-ferredoxin oxidoreductase, PFOR, domain III"/>
    <property type="match status" value="1"/>
</dbReference>
<dbReference type="InterPro" id="IPR019752">
    <property type="entry name" value="Pyrv/ketoisovalerate_OxRed_cat"/>
</dbReference>
<dbReference type="Proteomes" id="UP001276854">
    <property type="component" value="Unassembled WGS sequence"/>
</dbReference>
<reference evidence="3 4" key="1">
    <citation type="submission" date="2023-10" db="EMBL/GenBank/DDBJ databases">
        <title>A novel Glycoside Hydrolase 43-Like Enzyme from Clostrdium boliviensis is an Endo-xylanase, and a Candidate for Xylooligosaccharides Production from Different Xylan Substrates.</title>
        <authorList>
            <person name="Alvarez M.T."/>
            <person name="Rocabado-Villegas L.R."/>
            <person name="Salas-Veizaga D.M."/>
            <person name="Linares-Pasten J.A."/>
            <person name="Gudmundsdottir E.E."/>
            <person name="Hreggvidsson G.O."/>
            <person name="Adlercreutz P."/>
            <person name="Nordberg Karlsson E."/>
        </authorList>
    </citation>
    <scope>NUCLEOTIDE SEQUENCE [LARGE SCALE GENOMIC DNA]</scope>
    <source>
        <strain evidence="3 4">E-1</strain>
    </source>
</reference>
<dbReference type="EMBL" id="JAWONS010000047">
    <property type="protein sequence ID" value="MDW2796425.1"/>
    <property type="molecule type" value="Genomic_DNA"/>
</dbReference>
<proteinExistence type="predicted"/>
<evidence type="ECO:0000256" key="1">
    <source>
        <dbReference type="ARBA" id="ARBA00023002"/>
    </source>
</evidence>
<dbReference type="InterPro" id="IPR002869">
    <property type="entry name" value="Pyrv_flavodox_OxRed_cen"/>
</dbReference>
<evidence type="ECO:0000313" key="4">
    <source>
        <dbReference type="Proteomes" id="UP001276854"/>
    </source>
</evidence>
<name>A0ABU4GHH2_9CLOT</name>
<comment type="caution">
    <text evidence="3">The sequence shown here is derived from an EMBL/GenBank/DDBJ whole genome shotgun (WGS) entry which is preliminary data.</text>
</comment>
<protein>
    <submittedName>
        <fullName evidence="3">2-oxoacid:acceptor oxidoreductase family protein</fullName>
    </submittedName>
</protein>
<dbReference type="Pfam" id="PF01558">
    <property type="entry name" value="POR"/>
    <property type="match status" value="1"/>
</dbReference>
<dbReference type="RefSeq" id="WP_318062698.1">
    <property type="nucleotide sequence ID" value="NZ_JAWONS010000047.1"/>
</dbReference>
<feature type="domain" description="Pyruvate/ketoisovalerate oxidoreductase catalytic" evidence="2">
    <location>
        <begin position="36"/>
        <end position="110"/>
    </location>
</feature>
<accession>A0ABU4GHH2</accession>
<dbReference type="Gene3D" id="3.40.920.10">
    <property type="entry name" value="Pyruvate-ferredoxin oxidoreductase, PFOR, domain III"/>
    <property type="match status" value="1"/>
</dbReference>
<evidence type="ECO:0000259" key="2">
    <source>
        <dbReference type="Pfam" id="PF01558"/>
    </source>
</evidence>
<gene>
    <name evidence="3" type="ORF">RZO55_02355</name>
</gene>
<organism evidence="3 4">
    <name type="scientific">Clostridium boliviensis</name>
    <dbReference type="NCBI Taxonomy" id="318465"/>
    <lineage>
        <taxon>Bacteria</taxon>
        <taxon>Bacillati</taxon>
        <taxon>Bacillota</taxon>
        <taxon>Clostridia</taxon>
        <taxon>Eubacteriales</taxon>
        <taxon>Clostridiaceae</taxon>
        <taxon>Clostridium</taxon>
    </lineage>
</organism>
<feature type="non-terminal residue" evidence="3">
    <location>
        <position position="111"/>
    </location>
</feature>
<sequence>MGFQKNRRGAGALAKGEFGVSKTRDSRLIRIAGKTGEGVDSAGDILAHIAKESGLEVNTFRSFPPVIKGGNTHHDVRIGVRPVLCSGDDVDVLIALDGEQLARLKRDVAED</sequence>
<evidence type="ECO:0000313" key="3">
    <source>
        <dbReference type="EMBL" id="MDW2796425.1"/>
    </source>
</evidence>